<reference evidence="3" key="1">
    <citation type="journal article" date="2019" name="Int. J. Syst. Evol. Microbiol.">
        <title>The Global Catalogue of Microorganisms (GCM) 10K type strain sequencing project: providing services to taxonomists for standard genome sequencing and annotation.</title>
        <authorList>
            <consortium name="The Broad Institute Genomics Platform"/>
            <consortium name="The Broad Institute Genome Sequencing Center for Infectious Disease"/>
            <person name="Wu L."/>
            <person name="Ma J."/>
        </authorList>
    </citation>
    <scope>NUCLEOTIDE SEQUENCE [LARGE SCALE GENOMIC DNA]</scope>
    <source>
        <strain evidence="3">NCAIM B.02333</strain>
    </source>
</reference>
<organism evidence="2 3">
    <name type="scientific">Aquipuribacter hungaricus</name>
    <dbReference type="NCBI Taxonomy" id="545624"/>
    <lineage>
        <taxon>Bacteria</taxon>
        <taxon>Bacillati</taxon>
        <taxon>Actinomycetota</taxon>
        <taxon>Actinomycetes</taxon>
        <taxon>Micrococcales</taxon>
        <taxon>Intrasporangiaceae</taxon>
        <taxon>Aquipuribacter</taxon>
    </lineage>
</organism>
<dbReference type="Pfam" id="PF21686">
    <property type="entry name" value="LigD_Prim-Pol"/>
    <property type="match status" value="1"/>
</dbReference>
<dbReference type="GO" id="GO:0003910">
    <property type="term" value="F:DNA ligase (ATP) activity"/>
    <property type="evidence" value="ECO:0007669"/>
    <property type="project" value="UniProtKB-EC"/>
</dbReference>
<dbReference type="InterPro" id="IPR014145">
    <property type="entry name" value="LigD_pol_dom"/>
</dbReference>
<sequence>MNGATTVDVGGRQVRLTSLDRVLYPATGTTKAEVVDYYARIAPVLLPQLADRPVSRVRWPRGVGGEKFFEKNVPAGAPSWVRRQTLLAEPEDEGSTVIEFPFLDDVASLVWSANLSALELHTPQWSVGPRGGYRGVDRLVVDLDPGEGAGLDECAAVAHLVAERLEDDGLSTVPVTSGSKGMQLYAPWPARLARARGSTRAYAKDLAEALAREHRALVVSDMKKVLRRGKVLVDWSQNHLAKTTVTPYSLRGRELPRVAAPRSWDEVGDGLAQLSPAEVLDRVAADGDLMEALTA</sequence>
<evidence type="ECO:0000313" key="2">
    <source>
        <dbReference type="EMBL" id="MFC3689530.1"/>
    </source>
</evidence>
<feature type="domain" description="DNA ligase D polymerase" evidence="1">
    <location>
        <begin position="30"/>
        <end position="289"/>
    </location>
</feature>
<dbReference type="RefSeq" id="WP_340292711.1">
    <property type="nucleotide sequence ID" value="NZ_JBBEOI010000080.1"/>
</dbReference>
<dbReference type="Proteomes" id="UP001595685">
    <property type="component" value="Unassembled WGS sequence"/>
</dbReference>
<protein>
    <submittedName>
        <fullName evidence="2">Non-homologous end-joining DNA ligase</fullName>
        <ecNumber evidence="2">6.5.1.1</ecNumber>
    </submittedName>
</protein>
<dbReference type="PANTHER" id="PTHR42705">
    <property type="entry name" value="BIFUNCTIONAL NON-HOMOLOGOUS END JOINING PROTEIN LIGD"/>
    <property type="match status" value="1"/>
</dbReference>
<dbReference type="InterPro" id="IPR052171">
    <property type="entry name" value="NHEJ_LigD"/>
</dbReference>
<keyword evidence="3" id="KW-1185">Reference proteome</keyword>
<accession>A0ABV7WJ56</accession>
<evidence type="ECO:0000259" key="1">
    <source>
        <dbReference type="Pfam" id="PF21686"/>
    </source>
</evidence>
<dbReference type="EC" id="6.5.1.1" evidence="2"/>
<dbReference type="InterPro" id="IPR033649">
    <property type="entry name" value="MtLigD_Pol-like"/>
</dbReference>
<proteinExistence type="predicted"/>
<name>A0ABV7WJ56_9MICO</name>
<comment type="caution">
    <text evidence="2">The sequence shown here is derived from an EMBL/GenBank/DDBJ whole genome shotgun (WGS) entry which is preliminary data.</text>
</comment>
<dbReference type="Gene3D" id="3.90.920.10">
    <property type="entry name" value="DNA primase, PRIM domain"/>
    <property type="match status" value="1"/>
</dbReference>
<dbReference type="PANTHER" id="PTHR42705:SF2">
    <property type="entry name" value="BIFUNCTIONAL NON-HOMOLOGOUS END JOINING PROTEIN LIGD"/>
    <property type="match status" value="1"/>
</dbReference>
<gene>
    <name evidence="2" type="primary">ligD</name>
    <name evidence="2" type="ORF">ACFOLH_14355</name>
</gene>
<keyword evidence="2" id="KW-0436">Ligase</keyword>
<dbReference type="NCBIfam" id="TIGR02778">
    <property type="entry name" value="ligD_pol"/>
    <property type="match status" value="1"/>
</dbReference>
<evidence type="ECO:0000313" key="3">
    <source>
        <dbReference type="Proteomes" id="UP001595685"/>
    </source>
</evidence>
<dbReference type="EMBL" id="JBHRWW010000010">
    <property type="protein sequence ID" value="MFC3689530.1"/>
    <property type="molecule type" value="Genomic_DNA"/>
</dbReference>
<dbReference type="CDD" id="cd04863">
    <property type="entry name" value="MtLigD_Pol_like"/>
    <property type="match status" value="1"/>
</dbReference>